<organism evidence="2 3">
    <name type="scientific">Enterococcus plantarum</name>
    <dbReference type="NCBI Taxonomy" id="1077675"/>
    <lineage>
        <taxon>Bacteria</taxon>
        <taxon>Bacillati</taxon>
        <taxon>Bacillota</taxon>
        <taxon>Bacilli</taxon>
        <taxon>Lactobacillales</taxon>
        <taxon>Enterococcaceae</taxon>
        <taxon>Enterococcus</taxon>
    </lineage>
</organism>
<dbReference type="InterPro" id="IPR021359">
    <property type="entry name" value="DUF2812"/>
</dbReference>
<dbReference type="RefSeq" id="WP_111248693.1">
    <property type="nucleotide sequence ID" value="NZ_PIEU01000112.1"/>
</dbReference>
<evidence type="ECO:0000313" key="2">
    <source>
        <dbReference type="EMBL" id="PZL70600.1"/>
    </source>
</evidence>
<feature type="transmembrane region" description="Helical" evidence="1">
    <location>
        <begin position="177"/>
        <end position="199"/>
    </location>
</feature>
<accession>A0A2W3Z023</accession>
<proteinExistence type="predicted"/>
<reference evidence="2 3" key="1">
    <citation type="submission" date="2017-11" db="EMBL/GenBank/DDBJ databases">
        <title>Draft genome sequence of Enterococcus plantarum TRW2 strain isolated from lettuce.</title>
        <authorList>
            <person name="Kim E.B."/>
            <person name="Marco M.L."/>
            <person name="Williams T.R."/>
            <person name="You I.H."/>
        </authorList>
    </citation>
    <scope>NUCLEOTIDE SEQUENCE [LARGE SCALE GENOMIC DNA]</scope>
    <source>
        <strain evidence="2 3">TRW2</strain>
    </source>
</reference>
<keyword evidence="1" id="KW-0812">Transmembrane</keyword>
<dbReference type="Pfam" id="PF11193">
    <property type="entry name" value="DUF2812"/>
    <property type="match status" value="1"/>
</dbReference>
<sequence length="203" mass="23865">MQLLKRQAEDGWHFEKMNQAGFLVFEKGNPEKKDFSVDFFEGSSEYLVIYKEAGWKNIGNYKDKYYYFKAERETPTIYSDSDSYWIRMKKEWLLLFLCELIYLPIGICFLMLVFLTKESQNDILGNVFVRGILLSLGTMLTVLPLGVTVTIVFSLIIYRDRTKYYHHPERFAERQKVLRNSIVLAILGAIVGMLFSLLLKNFF</sequence>
<keyword evidence="1" id="KW-0472">Membrane</keyword>
<comment type="caution">
    <text evidence="2">The sequence shown here is derived from an EMBL/GenBank/DDBJ whole genome shotgun (WGS) entry which is preliminary data.</text>
</comment>
<protein>
    <recommendedName>
        <fullName evidence="4">DUF2812 domain-containing protein</fullName>
    </recommendedName>
</protein>
<dbReference type="AlphaFoldDB" id="A0A2W3Z023"/>
<dbReference type="EMBL" id="PIEU01000112">
    <property type="protein sequence ID" value="PZL70600.1"/>
    <property type="molecule type" value="Genomic_DNA"/>
</dbReference>
<feature type="transmembrane region" description="Helical" evidence="1">
    <location>
        <begin position="127"/>
        <end position="156"/>
    </location>
</feature>
<name>A0A2W3Z023_9ENTE</name>
<dbReference type="Proteomes" id="UP000249828">
    <property type="component" value="Unassembled WGS sequence"/>
</dbReference>
<evidence type="ECO:0000256" key="1">
    <source>
        <dbReference type="SAM" id="Phobius"/>
    </source>
</evidence>
<keyword evidence="1" id="KW-1133">Transmembrane helix</keyword>
<evidence type="ECO:0008006" key="4">
    <source>
        <dbReference type="Google" id="ProtNLM"/>
    </source>
</evidence>
<keyword evidence="3" id="KW-1185">Reference proteome</keyword>
<feature type="transmembrane region" description="Helical" evidence="1">
    <location>
        <begin position="92"/>
        <end position="115"/>
    </location>
</feature>
<gene>
    <name evidence="2" type="ORF">CI088_14500</name>
</gene>
<evidence type="ECO:0000313" key="3">
    <source>
        <dbReference type="Proteomes" id="UP000249828"/>
    </source>
</evidence>